<proteinExistence type="predicted"/>
<dbReference type="OrthoDB" id="8295195at2"/>
<name>A0A844GY37_9RHOB</name>
<feature type="transmembrane region" description="Helical" evidence="1">
    <location>
        <begin position="45"/>
        <end position="65"/>
    </location>
</feature>
<gene>
    <name evidence="2" type="ORF">GL279_03130</name>
</gene>
<sequence>MIPIGPPPWLFILICLGFLAAALLWIIWILRLAFSHRARRHLRSWRGLAFVLLSAIGCHTLWSVYTFQRALAAYEAEDKLNRRPVLAESRRLAGIDMPAGTALVLQLARTPEAFNRAEFPHPVPIGGVETLRVERYLSIHTDENYRTTGFTPENLRLTGLGESRQAGWLCDATVPIIFATHPDGSIKSFESCTAGAGNLVEGQPLPKGAEIIATEGTVYLDGSRGSDRWLIHLPPDAGLLVHGAQQKGGALLLDAGRKVVRQVPG</sequence>
<protein>
    <submittedName>
        <fullName evidence="2">Uncharacterized protein</fullName>
    </submittedName>
</protein>
<evidence type="ECO:0000256" key="1">
    <source>
        <dbReference type="SAM" id="Phobius"/>
    </source>
</evidence>
<feature type="transmembrane region" description="Helical" evidence="1">
    <location>
        <begin position="6"/>
        <end position="33"/>
    </location>
</feature>
<dbReference type="Proteomes" id="UP000442533">
    <property type="component" value="Unassembled WGS sequence"/>
</dbReference>
<reference evidence="2 3" key="1">
    <citation type="submission" date="2019-11" db="EMBL/GenBank/DDBJ databases">
        <authorList>
            <person name="Dong K."/>
        </authorList>
    </citation>
    <scope>NUCLEOTIDE SEQUENCE [LARGE SCALE GENOMIC DNA]</scope>
    <source>
        <strain evidence="2 3">JCM 17370</strain>
    </source>
</reference>
<comment type="caution">
    <text evidence="2">The sequence shown here is derived from an EMBL/GenBank/DDBJ whole genome shotgun (WGS) entry which is preliminary data.</text>
</comment>
<evidence type="ECO:0000313" key="3">
    <source>
        <dbReference type="Proteomes" id="UP000442533"/>
    </source>
</evidence>
<dbReference type="RefSeq" id="WP_155063156.1">
    <property type="nucleotide sequence ID" value="NZ_WMIF01000003.1"/>
</dbReference>
<dbReference type="AlphaFoldDB" id="A0A844GY37"/>
<keyword evidence="1" id="KW-1133">Transmembrane helix</keyword>
<keyword evidence="1" id="KW-0812">Transmembrane</keyword>
<keyword evidence="3" id="KW-1185">Reference proteome</keyword>
<accession>A0A844GY37</accession>
<evidence type="ECO:0000313" key="2">
    <source>
        <dbReference type="EMBL" id="MTH33586.1"/>
    </source>
</evidence>
<keyword evidence="1" id="KW-0472">Membrane</keyword>
<dbReference type="EMBL" id="WMIF01000003">
    <property type="protein sequence ID" value="MTH33586.1"/>
    <property type="molecule type" value="Genomic_DNA"/>
</dbReference>
<organism evidence="2 3">
    <name type="scientific">Paracoccus limosus</name>
    <dbReference type="NCBI Taxonomy" id="913252"/>
    <lineage>
        <taxon>Bacteria</taxon>
        <taxon>Pseudomonadati</taxon>
        <taxon>Pseudomonadota</taxon>
        <taxon>Alphaproteobacteria</taxon>
        <taxon>Rhodobacterales</taxon>
        <taxon>Paracoccaceae</taxon>
        <taxon>Paracoccus</taxon>
    </lineage>
</organism>